<protein>
    <recommendedName>
        <fullName evidence="2">H(+)-exporting diphosphatase</fullName>
        <ecNumber evidence="2">7.1.3.1</ecNumber>
    </recommendedName>
</protein>
<evidence type="ECO:0000313" key="16">
    <source>
        <dbReference type="EMBL" id="KAF7152783.1"/>
    </source>
</evidence>
<keyword evidence="6 13" id="KW-0863">Zinc-finger</keyword>
<dbReference type="EC" id="7.1.3.1" evidence="2"/>
<keyword evidence="5" id="KW-0479">Metal-binding</keyword>
<dbReference type="GO" id="GO:0008270">
    <property type="term" value="F:zinc ion binding"/>
    <property type="evidence" value="ECO:0007669"/>
    <property type="project" value="UniProtKB-KW"/>
</dbReference>
<evidence type="ECO:0000256" key="5">
    <source>
        <dbReference type="ARBA" id="ARBA00022723"/>
    </source>
</evidence>
<dbReference type="PANTHER" id="PTHR31973">
    <property type="entry name" value="POLYPROTEIN, PUTATIVE-RELATED"/>
    <property type="match status" value="1"/>
</dbReference>
<evidence type="ECO:0000256" key="1">
    <source>
        <dbReference type="ARBA" id="ARBA00004127"/>
    </source>
</evidence>
<sequence length="287" mass="31462">MDLAQRVGLVLMTAPECIHTMALWMDLAQRVGLVLVTAQECIHTKAADVGADLVCKVIADNVGDISGLGYDQIASCAESTCAALVFGSTSSFGINHNFNALPLLISSIELVNTRQEDSRNWCTKLTPSKREKVQEEIAHALGLKVFFSSDTLFEVHDDVNHVVDLNKLECTCLGWKTTGLPCRHAIAVFNSTRRTVYDYCSKYFTVDSYRSTYSESINPVPCGKPAEEEEEEGTESDNVHVLPPCPSRSPNQPKTKEAKREGPAKRVVFCSRCKESGHNKASCKAAS</sequence>
<dbReference type="InterPro" id="IPR006564">
    <property type="entry name" value="Znf_PMZ"/>
</dbReference>
<evidence type="ECO:0000256" key="13">
    <source>
        <dbReference type="PROSITE-ProRule" id="PRU00325"/>
    </source>
</evidence>
<dbReference type="InterPro" id="IPR007527">
    <property type="entry name" value="Znf_SWIM"/>
</dbReference>
<comment type="subcellular location">
    <subcellularLocation>
        <location evidence="1">Endomembrane system</location>
        <topology evidence="1">Multi-pass membrane protein</topology>
    </subcellularLocation>
</comment>
<evidence type="ECO:0000256" key="7">
    <source>
        <dbReference type="ARBA" id="ARBA00022833"/>
    </source>
</evidence>
<dbReference type="EMBL" id="WJXA01000001">
    <property type="protein sequence ID" value="KAF7152783.1"/>
    <property type="molecule type" value="Genomic_DNA"/>
</dbReference>
<evidence type="ECO:0000256" key="3">
    <source>
        <dbReference type="ARBA" id="ARBA00022448"/>
    </source>
</evidence>
<reference evidence="16" key="1">
    <citation type="submission" date="2019-11" db="EMBL/GenBank/DDBJ databases">
        <authorList>
            <person name="Liu Y."/>
            <person name="Hou J."/>
            <person name="Li T.-Q."/>
            <person name="Guan C.-H."/>
            <person name="Wu X."/>
            <person name="Wu H.-Z."/>
            <person name="Ling F."/>
            <person name="Zhang R."/>
            <person name="Shi X.-G."/>
            <person name="Ren J.-P."/>
            <person name="Chen E.-F."/>
            <person name="Sun J.-M."/>
        </authorList>
    </citation>
    <scope>NUCLEOTIDE SEQUENCE</scope>
    <source>
        <strain evidence="16">Adult_tree_wgs_1</strain>
        <tissue evidence="16">Leaves</tissue>
    </source>
</reference>
<dbReference type="OrthoDB" id="125347at2759"/>
<keyword evidence="17" id="KW-1185">Reference proteome</keyword>
<dbReference type="GO" id="GO:0004427">
    <property type="term" value="F:inorganic diphosphate phosphatase activity"/>
    <property type="evidence" value="ECO:0007669"/>
    <property type="project" value="InterPro"/>
</dbReference>
<dbReference type="GO" id="GO:0012505">
    <property type="term" value="C:endomembrane system"/>
    <property type="evidence" value="ECO:0007669"/>
    <property type="project" value="UniProtKB-SubCell"/>
</dbReference>
<dbReference type="Proteomes" id="UP000626092">
    <property type="component" value="Unassembled WGS sequence"/>
</dbReference>
<feature type="domain" description="SWIM-type" evidence="15">
    <location>
        <begin position="153"/>
        <end position="193"/>
    </location>
</feature>
<evidence type="ECO:0000256" key="12">
    <source>
        <dbReference type="ARBA" id="ARBA00023136"/>
    </source>
</evidence>
<evidence type="ECO:0000256" key="9">
    <source>
        <dbReference type="ARBA" id="ARBA00022967"/>
    </source>
</evidence>
<keyword evidence="8" id="KW-0460">Magnesium</keyword>
<comment type="caution">
    <text evidence="16">The sequence shown here is derived from an EMBL/GenBank/DDBJ whole genome shotgun (WGS) entry which is preliminary data.</text>
</comment>
<gene>
    <name evidence="16" type="ORF">RHSIM_Rhsim01G0059000</name>
</gene>
<feature type="compositionally biased region" description="Basic and acidic residues" evidence="14">
    <location>
        <begin position="254"/>
        <end position="264"/>
    </location>
</feature>
<dbReference type="Pfam" id="PF04434">
    <property type="entry name" value="SWIM"/>
    <property type="match status" value="1"/>
</dbReference>
<evidence type="ECO:0000256" key="8">
    <source>
        <dbReference type="ARBA" id="ARBA00022842"/>
    </source>
</evidence>
<evidence type="ECO:0000256" key="2">
    <source>
        <dbReference type="ARBA" id="ARBA00013242"/>
    </source>
</evidence>
<evidence type="ECO:0000256" key="11">
    <source>
        <dbReference type="ARBA" id="ARBA00023065"/>
    </source>
</evidence>
<name>A0A834HFG0_RHOSS</name>
<dbReference type="GO" id="GO:0016020">
    <property type="term" value="C:membrane"/>
    <property type="evidence" value="ECO:0007669"/>
    <property type="project" value="InterPro"/>
</dbReference>
<keyword evidence="12" id="KW-0472">Membrane</keyword>
<dbReference type="InterPro" id="IPR004131">
    <property type="entry name" value="PPase-energised_H-pump"/>
</dbReference>
<keyword evidence="9" id="KW-1278">Translocase</keyword>
<keyword evidence="7" id="KW-0862">Zinc</keyword>
<accession>A0A834HFG0</accession>
<keyword evidence="3" id="KW-0813">Transport</keyword>
<dbReference type="PROSITE" id="PS50966">
    <property type="entry name" value="ZF_SWIM"/>
    <property type="match status" value="1"/>
</dbReference>
<evidence type="ECO:0000256" key="4">
    <source>
        <dbReference type="ARBA" id="ARBA00022692"/>
    </source>
</evidence>
<keyword evidence="10" id="KW-1133">Transmembrane helix</keyword>
<organism evidence="16 17">
    <name type="scientific">Rhododendron simsii</name>
    <name type="common">Sims's rhododendron</name>
    <dbReference type="NCBI Taxonomy" id="118357"/>
    <lineage>
        <taxon>Eukaryota</taxon>
        <taxon>Viridiplantae</taxon>
        <taxon>Streptophyta</taxon>
        <taxon>Embryophyta</taxon>
        <taxon>Tracheophyta</taxon>
        <taxon>Spermatophyta</taxon>
        <taxon>Magnoliopsida</taxon>
        <taxon>eudicotyledons</taxon>
        <taxon>Gunneridae</taxon>
        <taxon>Pentapetalae</taxon>
        <taxon>asterids</taxon>
        <taxon>Ericales</taxon>
        <taxon>Ericaceae</taxon>
        <taxon>Ericoideae</taxon>
        <taxon>Rhodoreae</taxon>
        <taxon>Rhododendron</taxon>
    </lineage>
</organism>
<feature type="region of interest" description="Disordered" evidence="14">
    <location>
        <begin position="218"/>
        <end position="264"/>
    </location>
</feature>
<evidence type="ECO:0000259" key="15">
    <source>
        <dbReference type="PROSITE" id="PS50966"/>
    </source>
</evidence>
<evidence type="ECO:0000256" key="10">
    <source>
        <dbReference type="ARBA" id="ARBA00022989"/>
    </source>
</evidence>
<evidence type="ECO:0000256" key="14">
    <source>
        <dbReference type="SAM" id="MobiDB-lite"/>
    </source>
</evidence>
<dbReference type="GO" id="GO:0009678">
    <property type="term" value="F:diphosphate hydrolysis-driven proton transmembrane transporter activity"/>
    <property type="evidence" value="ECO:0007669"/>
    <property type="project" value="UniProtKB-EC"/>
</dbReference>
<dbReference type="Pfam" id="PF03030">
    <property type="entry name" value="H_PPase"/>
    <property type="match status" value="1"/>
</dbReference>
<dbReference type="SMART" id="SM00575">
    <property type="entry name" value="ZnF_PMZ"/>
    <property type="match status" value="1"/>
</dbReference>
<evidence type="ECO:0000313" key="17">
    <source>
        <dbReference type="Proteomes" id="UP000626092"/>
    </source>
</evidence>
<proteinExistence type="predicted"/>
<dbReference type="AlphaFoldDB" id="A0A834HFG0"/>
<keyword evidence="11" id="KW-0406">Ion transport</keyword>
<dbReference type="PANTHER" id="PTHR31973:SF149">
    <property type="entry name" value="SWIM-TYPE DOMAIN-CONTAINING PROTEIN"/>
    <property type="match status" value="1"/>
</dbReference>
<keyword evidence="4" id="KW-0812">Transmembrane</keyword>
<evidence type="ECO:0000256" key="6">
    <source>
        <dbReference type="ARBA" id="ARBA00022771"/>
    </source>
</evidence>